<dbReference type="NCBIfam" id="TIGR04167">
    <property type="entry name" value="rSAM_SeCys"/>
    <property type="match status" value="1"/>
</dbReference>
<evidence type="ECO:0000256" key="5">
    <source>
        <dbReference type="ARBA" id="ARBA00023014"/>
    </source>
</evidence>
<dbReference type="EMBL" id="FOLH01000001">
    <property type="protein sequence ID" value="SFB78458.1"/>
    <property type="molecule type" value="Genomic_DNA"/>
</dbReference>
<evidence type="ECO:0000313" key="8">
    <source>
        <dbReference type="EMBL" id="SFB78458.1"/>
    </source>
</evidence>
<evidence type="ECO:0000256" key="4">
    <source>
        <dbReference type="ARBA" id="ARBA00023004"/>
    </source>
</evidence>
<dbReference type="OrthoDB" id="9810775at2"/>
<sequence length="321" mass="35237">MHATLPRLIATDFPALARGQLEVLQANITLTCNQSCFHCHVASSPKRKEAMSQETLELLLAMLDRNPSIHTLDVTGGAPELHPQFRWLVQEARKRDVKVIDRCNLTILCEPGQETTAEFLAENQVEVVASLPCYSAKNVDAQRGDGVFEASLKGLKQLNDLGYGKEGSGLQLNLVYNPLGPSLPPAQQELEAAYKQELYKHFGIHFNHLLTLANMPIQRFGSTLISRGEFETYMDLLKASFNHATLPGLMCLNTLSVDYLGQVHDCDFNQQLQLPLGDAQQAVHLQDLLDADLQGQPIRVADHCYGCTAGQGSSCGGALSQ</sequence>
<dbReference type="GO" id="GO:0003824">
    <property type="term" value="F:catalytic activity"/>
    <property type="evidence" value="ECO:0007669"/>
    <property type="project" value="InterPro"/>
</dbReference>
<feature type="domain" description="Arsenosugar biosynthesis radical SAM protein ArsS-like C-terminal" evidence="7">
    <location>
        <begin position="183"/>
        <end position="318"/>
    </location>
</feature>
<dbReference type="Proteomes" id="UP000199058">
    <property type="component" value="Unassembled WGS sequence"/>
</dbReference>
<name>A0A1I1DZM6_9GAMM</name>
<dbReference type="SFLD" id="SFLDG01067">
    <property type="entry name" value="SPASM/twitch_domain_containing"/>
    <property type="match status" value="1"/>
</dbReference>
<protein>
    <submittedName>
        <fullName evidence="8">Radical SAM/Cys-rich domain-containing protein</fullName>
    </submittedName>
</protein>
<dbReference type="AlphaFoldDB" id="A0A1I1DZM6"/>
<reference evidence="8 9" key="1">
    <citation type="submission" date="2016-10" db="EMBL/GenBank/DDBJ databases">
        <authorList>
            <person name="de Groot N.N."/>
        </authorList>
    </citation>
    <scope>NUCLEOTIDE SEQUENCE [LARGE SCALE GENOMIC DNA]</scope>
    <source>
        <strain evidence="8 9">DSM 18438</strain>
    </source>
</reference>
<feature type="domain" description="Radical SAM core" evidence="6">
    <location>
        <begin position="27"/>
        <end position="164"/>
    </location>
</feature>
<evidence type="ECO:0000313" key="9">
    <source>
        <dbReference type="Proteomes" id="UP000199058"/>
    </source>
</evidence>
<dbReference type="CDD" id="cd01335">
    <property type="entry name" value="Radical_SAM"/>
    <property type="match status" value="1"/>
</dbReference>
<dbReference type="RefSeq" id="WP_091957646.1">
    <property type="nucleotide sequence ID" value="NZ_FOLH01000001.1"/>
</dbReference>
<keyword evidence="4" id="KW-0408">Iron</keyword>
<organism evidence="8 9">
    <name type="scientific">Marinospirillum celere</name>
    <dbReference type="NCBI Taxonomy" id="1122252"/>
    <lineage>
        <taxon>Bacteria</taxon>
        <taxon>Pseudomonadati</taxon>
        <taxon>Pseudomonadota</taxon>
        <taxon>Gammaproteobacteria</taxon>
        <taxon>Oceanospirillales</taxon>
        <taxon>Oceanospirillaceae</taxon>
        <taxon>Marinospirillum</taxon>
    </lineage>
</organism>
<evidence type="ECO:0000256" key="1">
    <source>
        <dbReference type="ARBA" id="ARBA00001966"/>
    </source>
</evidence>
<dbReference type="GO" id="GO:0046872">
    <property type="term" value="F:metal ion binding"/>
    <property type="evidence" value="ECO:0007669"/>
    <property type="project" value="UniProtKB-KW"/>
</dbReference>
<dbReference type="SUPFAM" id="SSF102114">
    <property type="entry name" value="Radical SAM enzymes"/>
    <property type="match status" value="1"/>
</dbReference>
<dbReference type="InterPro" id="IPR024521">
    <property type="entry name" value="ArsS-like_C"/>
</dbReference>
<dbReference type="STRING" id="1122252.SAMN05660443_0103"/>
<dbReference type="Pfam" id="PF04055">
    <property type="entry name" value="Radical_SAM"/>
    <property type="match status" value="1"/>
</dbReference>
<dbReference type="InterPro" id="IPR058240">
    <property type="entry name" value="rSAM_sf"/>
</dbReference>
<proteinExistence type="predicted"/>
<dbReference type="Pfam" id="PF12345">
    <property type="entry name" value="DUF3641"/>
    <property type="match status" value="1"/>
</dbReference>
<gene>
    <name evidence="8" type="ORF">SAMN05660443_0103</name>
</gene>
<evidence type="ECO:0000256" key="3">
    <source>
        <dbReference type="ARBA" id="ARBA00022723"/>
    </source>
</evidence>
<evidence type="ECO:0000259" key="7">
    <source>
        <dbReference type="Pfam" id="PF12345"/>
    </source>
</evidence>
<keyword evidence="9" id="KW-1185">Reference proteome</keyword>
<accession>A0A1I1DZM6</accession>
<keyword evidence="2" id="KW-0949">S-adenosyl-L-methionine</keyword>
<dbReference type="GO" id="GO:0051536">
    <property type="term" value="F:iron-sulfur cluster binding"/>
    <property type="evidence" value="ECO:0007669"/>
    <property type="project" value="UniProtKB-KW"/>
</dbReference>
<dbReference type="InterPro" id="IPR013785">
    <property type="entry name" value="Aldolase_TIM"/>
</dbReference>
<keyword evidence="5" id="KW-0411">Iron-sulfur</keyword>
<dbReference type="InterPro" id="IPR007197">
    <property type="entry name" value="rSAM"/>
</dbReference>
<keyword evidence="3" id="KW-0479">Metal-binding</keyword>
<dbReference type="Gene3D" id="3.20.20.70">
    <property type="entry name" value="Aldolase class I"/>
    <property type="match status" value="1"/>
</dbReference>
<dbReference type="SFLD" id="SFLDS00029">
    <property type="entry name" value="Radical_SAM"/>
    <property type="match status" value="1"/>
</dbReference>
<dbReference type="PANTHER" id="PTHR43728:SF1">
    <property type="entry name" value="FE-S OXIDOREDUCTASE"/>
    <property type="match status" value="1"/>
</dbReference>
<comment type="cofactor">
    <cofactor evidence="1">
        <name>[4Fe-4S] cluster</name>
        <dbReference type="ChEBI" id="CHEBI:49883"/>
    </cofactor>
</comment>
<dbReference type="InterPro" id="IPR026351">
    <property type="entry name" value="rSAM_ArsS-like"/>
</dbReference>
<dbReference type="PANTHER" id="PTHR43728">
    <property type="entry name" value="SLR0304 PROTEIN"/>
    <property type="match status" value="1"/>
</dbReference>
<evidence type="ECO:0000256" key="2">
    <source>
        <dbReference type="ARBA" id="ARBA00022691"/>
    </source>
</evidence>
<evidence type="ECO:0000259" key="6">
    <source>
        <dbReference type="Pfam" id="PF04055"/>
    </source>
</evidence>